<proteinExistence type="predicted"/>
<dbReference type="EMBL" id="JADBGQ010000002">
    <property type="protein sequence ID" value="KAG5411167.1"/>
    <property type="molecule type" value="Genomic_DNA"/>
</dbReference>
<protein>
    <submittedName>
        <fullName evidence="1">Uncharacterized protein</fullName>
    </submittedName>
</protein>
<accession>A0ABQ7NJW3</accession>
<sequence length="76" mass="8723">MGRSRERVRGLKDRWAINAYYVGRGAETFAFDAALEGGGTETDCTSDAMYIYPYEEMWDVWFSYALSAHCLFCVML</sequence>
<name>A0ABQ7NJW3_BRACM</name>
<dbReference type="Proteomes" id="UP000823674">
    <property type="component" value="Chromosome A02"/>
</dbReference>
<reference evidence="1 2" key="1">
    <citation type="submission" date="2021-03" db="EMBL/GenBank/DDBJ databases">
        <authorList>
            <person name="King G.J."/>
            <person name="Bancroft I."/>
            <person name="Baten A."/>
            <person name="Bloomfield J."/>
            <person name="Borpatragohain P."/>
            <person name="He Z."/>
            <person name="Irish N."/>
            <person name="Irwin J."/>
            <person name="Liu K."/>
            <person name="Mauleon R.P."/>
            <person name="Moore J."/>
            <person name="Morris R."/>
            <person name="Ostergaard L."/>
            <person name="Wang B."/>
            <person name="Wells R."/>
        </authorList>
    </citation>
    <scope>NUCLEOTIDE SEQUENCE [LARGE SCALE GENOMIC DNA]</scope>
    <source>
        <strain evidence="1">R-o-18</strain>
        <tissue evidence="1">Leaf</tissue>
    </source>
</reference>
<evidence type="ECO:0000313" key="1">
    <source>
        <dbReference type="EMBL" id="KAG5411167.1"/>
    </source>
</evidence>
<evidence type="ECO:0000313" key="2">
    <source>
        <dbReference type="Proteomes" id="UP000823674"/>
    </source>
</evidence>
<keyword evidence="2" id="KW-1185">Reference proteome</keyword>
<organism evidence="1 2">
    <name type="scientific">Brassica rapa subsp. trilocularis</name>
    <dbReference type="NCBI Taxonomy" id="1813537"/>
    <lineage>
        <taxon>Eukaryota</taxon>
        <taxon>Viridiplantae</taxon>
        <taxon>Streptophyta</taxon>
        <taxon>Embryophyta</taxon>
        <taxon>Tracheophyta</taxon>
        <taxon>Spermatophyta</taxon>
        <taxon>Magnoliopsida</taxon>
        <taxon>eudicotyledons</taxon>
        <taxon>Gunneridae</taxon>
        <taxon>Pentapetalae</taxon>
        <taxon>rosids</taxon>
        <taxon>malvids</taxon>
        <taxon>Brassicales</taxon>
        <taxon>Brassicaceae</taxon>
        <taxon>Brassiceae</taxon>
        <taxon>Brassica</taxon>
    </lineage>
</organism>
<gene>
    <name evidence="1" type="primary">A02p040680.1_BraROA</name>
    <name evidence="1" type="ORF">IGI04_007486</name>
</gene>
<comment type="caution">
    <text evidence="1">The sequence shown here is derived from an EMBL/GenBank/DDBJ whole genome shotgun (WGS) entry which is preliminary data.</text>
</comment>